<dbReference type="InterPro" id="IPR036278">
    <property type="entry name" value="Sialidase_sf"/>
</dbReference>
<dbReference type="PROSITE" id="PS51257">
    <property type="entry name" value="PROKAR_LIPOPROTEIN"/>
    <property type="match status" value="1"/>
</dbReference>
<dbReference type="SUPFAM" id="SSF50939">
    <property type="entry name" value="Sialidases"/>
    <property type="match status" value="1"/>
</dbReference>
<organism evidence="1">
    <name type="scientific">marine metagenome</name>
    <dbReference type="NCBI Taxonomy" id="408172"/>
    <lineage>
        <taxon>unclassified sequences</taxon>
        <taxon>metagenomes</taxon>
        <taxon>ecological metagenomes</taxon>
    </lineage>
</organism>
<name>A0A381PSF8_9ZZZZ</name>
<proteinExistence type="predicted"/>
<dbReference type="EMBL" id="UINC01001077">
    <property type="protein sequence ID" value="SUZ69982.1"/>
    <property type="molecule type" value="Genomic_DNA"/>
</dbReference>
<accession>A0A381PSF8</accession>
<evidence type="ECO:0000313" key="1">
    <source>
        <dbReference type="EMBL" id="SUZ69982.1"/>
    </source>
</evidence>
<gene>
    <name evidence="1" type="ORF">METZ01_LOCUS22836</name>
</gene>
<sequence>MKKFTIILSFLSIFSCTSKDIIIEEISFLHDNSNAQPSLVSKNGSLSLTWISSNEDKKAALNFSQFKDGEWTNPQTVATGSDWFVNWADFPTHAISGDLILTSYLKKSASGTYTYDVFLNLQKLSGEKIKEDFVLNTDSIKAEHGFVSIVANDNEGFFITWLDGRNTVEKELDGDHKPMTIRFAEITSAGDVINEIELDSSACDCCQTSITYTDKGPLVVYRDRSEKEVRDIYITRNINDVWEAPIPVHNDGWVIYGCPVNGPKVVSNSNNLAVSWFTVSNEKPTVNLSFSEFYGSSFGNPIKINDHDAIGRVDVAFLNDQEVLVSYMEGDDVGTYLRIKKVSIDGKVSEPITISKIDSGRNTGVPQLEILNNEIFIVWTVFENEKNQLKTVKLSSKDI</sequence>
<evidence type="ECO:0008006" key="2">
    <source>
        <dbReference type="Google" id="ProtNLM"/>
    </source>
</evidence>
<reference evidence="1" key="1">
    <citation type="submission" date="2018-05" db="EMBL/GenBank/DDBJ databases">
        <authorList>
            <person name="Lanie J.A."/>
            <person name="Ng W.-L."/>
            <person name="Kazmierczak K.M."/>
            <person name="Andrzejewski T.M."/>
            <person name="Davidsen T.M."/>
            <person name="Wayne K.J."/>
            <person name="Tettelin H."/>
            <person name="Glass J.I."/>
            <person name="Rusch D."/>
            <person name="Podicherti R."/>
            <person name="Tsui H.-C.T."/>
            <person name="Winkler M.E."/>
        </authorList>
    </citation>
    <scope>NUCLEOTIDE SEQUENCE</scope>
</reference>
<dbReference type="AlphaFoldDB" id="A0A381PSF8"/>
<protein>
    <recommendedName>
        <fullName evidence="2">Sialidase</fullName>
    </recommendedName>
</protein>